<reference evidence="2 3" key="1">
    <citation type="journal article" date="2015" name="Genome Announc.">
        <title>Expanding the biotechnology potential of lactobacilli through comparative genomics of 213 strains and associated genera.</title>
        <authorList>
            <person name="Sun Z."/>
            <person name="Harris H.M."/>
            <person name="McCann A."/>
            <person name="Guo C."/>
            <person name="Argimon S."/>
            <person name="Zhang W."/>
            <person name="Yang X."/>
            <person name="Jeffery I.B."/>
            <person name="Cooney J.C."/>
            <person name="Kagawa T.F."/>
            <person name="Liu W."/>
            <person name="Song Y."/>
            <person name="Salvetti E."/>
            <person name="Wrobel A."/>
            <person name="Rasinkangas P."/>
            <person name="Parkhill J."/>
            <person name="Rea M.C."/>
            <person name="O'Sullivan O."/>
            <person name="Ritari J."/>
            <person name="Douillard F.P."/>
            <person name="Paul Ross R."/>
            <person name="Yang R."/>
            <person name="Briner A.E."/>
            <person name="Felis G.E."/>
            <person name="de Vos W.M."/>
            <person name="Barrangou R."/>
            <person name="Klaenhammer T.R."/>
            <person name="Caufield P.W."/>
            <person name="Cui Y."/>
            <person name="Zhang H."/>
            <person name="O'Toole P.W."/>
        </authorList>
    </citation>
    <scope>NUCLEOTIDE SEQUENCE [LARGE SCALE GENOMIC DNA]</scope>
    <source>
        <strain evidence="2 3">DSM 20452</strain>
    </source>
</reference>
<comment type="caution">
    <text evidence="2">The sequence shown here is derived from an EMBL/GenBank/DDBJ whole genome shotgun (WGS) entry which is preliminary data.</text>
</comment>
<keyword evidence="1" id="KW-0175">Coiled coil</keyword>
<evidence type="ECO:0000256" key="1">
    <source>
        <dbReference type="SAM" id="Coils"/>
    </source>
</evidence>
<evidence type="ECO:0000313" key="3">
    <source>
        <dbReference type="Proteomes" id="UP000051612"/>
    </source>
</evidence>
<name>A0A0R2AX71_9LACO</name>
<dbReference type="PATRIC" id="fig|1423772.3.peg.1925"/>
<proteinExistence type="predicted"/>
<protein>
    <submittedName>
        <fullName evidence="2">Uncharacterized protein</fullName>
    </submittedName>
</protein>
<sequence length="208" mass="24526">MLDKLSNVSAGVSNWFGEVRDRSDFIEWLKIAPYKKIMDNRGRYIELANDRGYLQLLEIQGKDILNLGHEEQQITLLNYHNWLIQFQYDLEIYSTKLPTDTTRQVRYLTSCLNRTKAKLKKTNNQRVRAQLQDQKQILEQNIKTELMIQKQIYNSEFILFLYGQTVNELGDLVGKAMSYGNQDFVPKVISRSKKEQILEQINNMNEKI</sequence>
<dbReference type="AlphaFoldDB" id="A0A0R2AX71"/>
<dbReference type="RefSeq" id="WP_056960499.1">
    <property type="nucleotide sequence ID" value="NZ_AYYN01000176.1"/>
</dbReference>
<accession>A0A0R2AX71</accession>
<dbReference type="EMBL" id="AYYN01000176">
    <property type="protein sequence ID" value="KRM70276.1"/>
    <property type="molecule type" value="Genomic_DNA"/>
</dbReference>
<evidence type="ECO:0000313" key="2">
    <source>
        <dbReference type="EMBL" id="KRM70276.1"/>
    </source>
</evidence>
<organism evidence="2 3">
    <name type="scientific">Ligilactobacillus murinus DSM 20452 = NBRC 14221</name>
    <dbReference type="NCBI Taxonomy" id="1423772"/>
    <lineage>
        <taxon>Bacteria</taxon>
        <taxon>Bacillati</taxon>
        <taxon>Bacillota</taxon>
        <taxon>Bacilli</taxon>
        <taxon>Lactobacillales</taxon>
        <taxon>Lactobacillaceae</taxon>
        <taxon>Ligilactobacillus</taxon>
    </lineage>
</organism>
<feature type="coiled-coil region" evidence="1">
    <location>
        <begin position="112"/>
        <end position="141"/>
    </location>
</feature>
<gene>
    <name evidence="2" type="ORF">FC48_GL001803</name>
</gene>
<dbReference type="Proteomes" id="UP000051612">
    <property type="component" value="Unassembled WGS sequence"/>
</dbReference>